<dbReference type="EMBL" id="CAQQ02040012">
    <property type="status" value="NOT_ANNOTATED_CDS"/>
    <property type="molecule type" value="Genomic_DNA"/>
</dbReference>
<name>T1GER5_MEGSC</name>
<reference evidence="3" key="1">
    <citation type="submission" date="2013-02" db="EMBL/GenBank/DDBJ databases">
        <authorList>
            <person name="Hughes D."/>
        </authorList>
    </citation>
    <scope>NUCLEOTIDE SEQUENCE</scope>
    <source>
        <strain>Durham</strain>
        <strain evidence="3">NC isolate 2 -- Noor lab</strain>
    </source>
</reference>
<organism evidence="2 3">
    <name type="scientific">Megaselia scalaris</name>
    <name type="common">Humpbacked fly</name>
    <name type="synonym">Phora scalaris</name>
    <dbReference type="NCBI Taxonomy" id="36166"/>
    <lineage>
        <taxon>Eukaryota</taxon>
        <taxon>Metazoa</taxon>
        <taxon>Ecdysozoa</taxon>
        <taxon>Arthropoda</taxon>
        <taxon>Hexapoda</taxon>
        <taxon>Insecta</taxon>
        <taxon>Pterygota</taxon>
        <taxon>Neoptera</taxon>
        <taxon>Endopterygota</taxon>
        <taxon>Diptera</taxon>
        <taxon>Brachycera</taxon>
        <taxon>Muscomorpha</taxon>
        <taxon>Platypezoidea</taxon>
        <taxon>Phoridae</taxon>
        <taxon>Megaseliini</taxon>
        <taxon>Megaselia</taxon>
    </lineage>
</organism>
<feature type="compositionally biased region" description="Pro residues" evidence="1">
    <location>
        <begin position="207"/>
        <end position="216"/>
    </location>
</feature>
<dbReference type="Proteomes" id="UP000015102">
    <property type="component" value="Unassembled WGS sequence"/>
</dbReference>
<dbReference type="AlphaFoldDB" id="T1GER5"/>
<dbReference type="EnsemblMetazoa" id="MESCA001836-RA">
    <property type="protein sequence ID" value="MESCA001836-PA"/>
    <property type="gene ID" value="MESCA001836"/>
</dbReference>
<evidence type="ECO:0000256" key="1">
    <source>
        <dbReference type="SAM" id="MobiDB-lite"/>
    </source>
</evidence>
<reference evidence="2" key="2">
    <citation type="submission" date="2015-06" db="UniProtKB">
        <authorList>
            <consortium name="EnsemblMetazoa"/>
        </authorList>
    </citation>
    <scope>IDENTIFICATION</scope>
</reference>
<evidence type="ECO:0000313" key="2">
    <source>
        <dbReference type="EnsemblMetazoa" id="MESCA001836-PA"/>
    </source>
</evidence>
<feature type="region of interest" description="Disordered" evidence="1">
    <location>
        <begin position="196"/>
        <end position="217"/>
    </location>
</feature>
<dbReference type="HOGENOM" id="CLU_804854_0_0_1"/>
<keyword evidence="3" id="KW-1185">Reference proteome</keyword>
<protein>
    <submittedName>
        <fullName evidence="2">Uncharacterized protein</fullName>
    </submittedName>
</protein>
<accession>T1GER5</accession>
<dbReference type="EMBL" id="CAQQ02040011">
    <property type="status" value="NOT_ANNOTATED_CDS"/>
    <property type="molecule type" value="Genomic_DNA"/>
</dbReference>
<proteinExistence type="predicted"/>
<sequence>MFDNRIKEIERERRLILEGKTDKVPDELAMNPYSWSTSKSKLKTTREKNAEKLLKQGAKWERENVIYAEQQKLKEAEIKARKKAREQLIELYRKEDAVRGLDLLRFEDLTFDDWRECELDLKNFLETERAKMKARSEQVPTPYLSDPLDIMNIMRARKEAEEKARKEKEEEERIRREKEEAERLRLEQLELEKKAKKGKRKVKAPVPITPPTPEPPLEGEALLKANLSFDEDDQQKKLGDESCQTIISTFPGQEGPTENLAARLRDLKDSVVQDTQTGYLNAKETYNPYFYVDPKINRLQAAKNMVELFRIAEEIIMGDAFIEVEENLEEEYVDEVEEPKSYEFC</sequence>
<evidence type="ECO:0000313" key="3">
    <source>
        <dbReference type="Proteomes" id="UP000015102"/>
    </source>
</evidence>